<evidence type="ECO:0000313" key="1">
    <source>
        <dbReference type="EMBL" id="KAJ2748879.1"/>
    </source>
</evidence>
<dbReference type="EMBL" id="JANBUH010000942">
    <property type="protein sequence ID" value="KAJ2748879.1"/>
    <property type="molecule type" value="Genomic_DNA"/>
</dbReference>
<evidence type="ECO:0000313" key="2">
    <source>
        <dbReference type="Proteomes" id="UP001140011"/>
    </source>
</evidence>
<organism evidence="1 2">
    <name type="scientific">Coemansia pectinata</name>
    <dbReference type="NCBI Taxonomy" id="1052879"/>
    <lineage>
        <taxon>Eukaryota</taxon>
        <taxon>Fungi</taxon>
        <taxon>Fungi incertae sedis</taxon>
        <taxon>Zoopagomycota</taxon>
        <taxon>Kickxellomycotina</taxon>
        <taxon>Kickxellomycetes</taxon>
        <taxon>Kickxellales</taxon>
        <taxon>Kickxellaceae</taxon>
        <taxon>Coemansia</taxon>
    </lineage>
</organism>
<protein>
    <recommendedName>
        <fullName evidence="3">F-box domain-containing protein</fullName>
    </recommendedName>
</protein>
<dbReference type="Proteomes" id="UP001140011">
    <property type="component" value="Unassembled WGS sequence"/>
</dbReference>
<name>A0A9W8GT86_9FUNG</name>
<keyword evidence="2" id="KW-1185">Reference proteome</keyword>
<proteinExistence type="predicted"/>
<dbReference type="AlphaFoldDB" id="A0A9W8GT86"/>
<dbReference type="OrthoDB" id="5589328at2759"/>
<reference evidence="1" key="1">
    <citation type="submission" date="2022-07" db="EMBL/GenBank/DDBJ databases">
        <title>Phylogenomic reconstructions and comparative analyses of Kickxellomycotina fungi.</title>
        <authorList>
            <person name="Reynolds N.K."/>
            <person name="Stajich J.E."/>
            <person name="Barry K."/>
            <person name="Grigoriev I.V."/>
            <person name="Crous P."/>
            <person name="Smith M.E."/>
        </authorList>
    </citation>
    <scope>NUCLEOTIDE SEQUENCE</scope>
    <source>
        <strain evidence="1">BCRC 34297</strain>
    </source>
</reference>
<sequence>MAHVNDLPDKVLELILYHAAATLEKTLSEWKAKLSLVAVCRTWTKLAIPTVFYQVYVEVEASHSNTRPSWTSNAGFLISRGCILAARRLTIEFADRVTPECLHSIALKILQLDRVDWQHVNTLTVTGPSSVHEYYQYIPGTVEASEADIARAMQYFGRNLRNVIELNLAY</sequence>
<gene>
    <name evidence="1" type="ORF">GGI19_005925</name>
</gene>
<accession>A0A9W8GT86</accession>
<evidence type="ECO:0008006" key="3">
    <source>
        <dbReference type="Google" id="ProtNLM"/>
    </source>
</evidence>
<feature type="non-terminal residue" evidence="1">
    <location>
        <position position="170"/>
    </location>
</feature>
<comment type="caution">
    <text evidence="1">The sequence shown here is derived from an EMBL/GenBank/DDBJ whole genome shotgun (WGS) entry which is preliminary data.</text>
</comment>